<dbReference type="EMBL" id="FNOV01000001">
    <property type="protein sequence ID" value="SDX44527.1"/>
    <property type="molecule type" value="Genomic_DNA"/>
</dbReference>
<dbReference type="Proteomes" id="UP000199249">
    <property type="component" value="Unassembled WGS sequence"/>
</dbReference>
<protein>
    <submittedName>
        <fullName evidence="2">DUF218 domain-containing protein</fullName>
    </submittedName>
</protein>
<dbReference type="RefSeq" id="WP_092737325.1">
    <property type="nucleotide sequence ID" value="NZ_FNOV01000001.1"/>
</dbReference>
<dbReference type="Gene3D" id="3.40.50.620">
    <property type="entry name" value="HUPs"/>
    <property type="match status" value="1"/>
</dbReference>
<evidence type="ECO:0000313" key="2">
    <source>
        <dbReference type="EMBL" id="SDX44527.1"/>
    </source>
</evidence>
<dbReference type="CDD" id="cd06259">
    <property type="entry name" value="YdcF-like"/>
    <property type="match status" value="1"/>
</dbReference>
<accession>A0A1H3BRQ3</accession>
<dbReference type="PANTHER" id="PTHR30336:SF20">
    <property type="entry name" value="DUF218 DOMAIN-CONTAINING PROTEIN"/>
    <property type="match status" value="1"/>
</dbReference>
<keyword evidence="3" id="KW-1185">Reference proteome</keyword>
<organism evidence="2 3">
    <name type="scientific">Hymenobacter psychrophilus</name>
    <dbReference type="NCBI Taxonomy" id="651662"/>
    <lineage>
        <taxon>Bacteria</taxon>
        <taxon>Pseudomonadati</taxon>
        <taxon>Bacteroidota</taxon>
        <taxon>Cytophagia</taxon>
        <taxon>Cytophagales</taxon>
        <taxon>Hymenobacteraceae</taxon>
        <taxon>Hymenobacter</taxon>
    </lineage>
</organism>
<dbReference type="InterPro" id="IPR003848">
    <property type="entry name" value="DUF218"/>
</dbReference>
<dbReference type="InterPro" id="IPR051599">
    <property type="entry name" value="Cell_Envelope_Assoc"/>
</dbReference>
<dbReference type="AlphaFoldDB" id="A0A1H3BRQ3"/>
<dbReference type="STRING" id="651662.SAMN04488069_101393"/>
<dbReference type="GO" id="GO:0005886">
    <property type="term" value="C:plasma membrane"/>
    <property type="evidence" value="ECO:0007669"/>
    <property type="project" value="TreeGrafter"/>
</dbReference>
<dbReference type="Pfam" id="PF02698">
    <property type="entry name" value="DUF218"/>
    <property type="match status" value="1"/>
</dbReference>
<gene>
    <name evidence="2" type="ORF">SAMN04488069_101393</name>
</gene>
<dbReference type="OrthoDB" id="9782395at2"/>
<reference evidence="3" key="1">
    <citation type="submission" date="2016-10" db="EMBL/GenBank/DDBJ databases">
        <authorList>
            <person name="Varghese N."/>
            <person name="Submissions S."/>
        </authorList>
    </citation>
    <scope>NUCLEOTIDE SEQUENCE [LARGE SCALE GENOMIC DNA]</scope>
    <source>
        <strain evidence="3">CGMCC 1.8975</strain>
    </source>
</reference>
<sequence length="189" mass="20930">MRFPIPIKYTLAGLVLWIFGHSVVVVADGLGSSAAPADVAVVLGNKVNEDGSLSVRLTQRLHCGLELYRRGQVKQLIVSGGLGQEGFYEGSKMKQYLVSQGVPAAAVVVDNQGNTTQQTVANVLRLRDSLHFTSLVVVSQYYHLTRTKMLFRQAGFQAVGSASPLYFEWRDIYSLGREFVAYYQQRLLE</sequence>
<evidence type="ECO:0000313" key="3">
    <source>
        <dbReference type="Proteomes" id="UP000199249"/>
    </source>
</evidence>
<evidence type="ECO:0000259" key="1">
    <source>
        <dbReference type="Pfam" id="PF02698"/>
    </source>
</evidence>
<dbReference type="InterPro" id="IPR014729">
    <property type="entry name" value="Rossmann-like_a/b/a_fold"/>
</dbReference>
<feature type="domain" description="DUF218" evidence="1">
    <location>
        <begin position="38"/>
        <end position="159"/>
    </location>
</feature>
<dbReference type="PANTHER" id="PTHR30336">
    <property type="entry name" value="INNER MEMBRANE PROTEIN, PROBABLE PERMEASE"/>
    <property type="match status" value="1"/>
</dbReference>
<proteinExistence type="predicted"/>
<name>A0A1H3BRQ3_9BACT</name>